<dbReference type="SUPFAM" id="SSF81383">
    <property type="entry name" value="F-box domain"/>
    <property type="match status" value="1"/>
</dbReference>
<dbReference type="Gene3D" id="1.20.1280.50">
    <property type="match status" value="1"/>
</dbReference>
<dbReference type="InterPro" id="IPR001810">
    <property type="entry name" value="F-box_dom"/>
</dbReference>
<dbReference type="PANTHER" id="PTHR16134">
    <property type="entry name" value="F-BOX/TPR REPEAT PROTEIN POF3"/>
    <property type="match status" value="1"/>
</dbReference>
<keyword evidence="3" id="KW-1185">Reference proteome</keyword>
<dbReference type="InterPro" id="IPR032675">
    <property type="entry name" value="LRR_dom_sf"/>
</dbReference>
<proteinExistence type="predicted"/>
<reference evidence="2" key="1">
    <citation type="journal article" date="2020" name="Fungal Divers.">
        <title>Resolving the Mortierellaceae phylogeny through synthesis of multi-gene phylogenetics and phylogenomics.</title>
        <authorList>
            <person name="Vandepol N."/>
            <person name="Liber J."/>
            <person name="Desiro A."/>
            <person name="Na H."/>
            <person name="Kennedy M."/>
            <person name="Barry K."/>
            <person name="Grigoriev I.V."/>
            <person name="Miller A.N."/>
            <person name="O'Donnell K."/>
            <person name="Stajich J.E."/>
            <person name="Bonito G."/>
        </authorList>
    </citation>
    <scope>NUCLEOTIDE SEQUENCE</scope>
    <source>
        <strain evidence="2">NRRL 2769</strain>
    </source>
</reference>
<dbReference type="InterPro" id="IPR036047">
    <property type="entry name" value="F-box-like_dom_sf"/>
</dbReference>
<dbReference type="AlphaFoldDB" id="A0A9P6T0E2"/>
<gene>
    <name evidence="2" type="ORF">BGZ80_010386</name>
</gene>
<accession>A0A9P6T0E2</accession>
<name>A0A9P6T0E2_9FUNG</name>
<dbReference type="Gene3D" id="3.80.10.10">
    <property type="entry name" value="Ribonuclease Inhibitor"/>
    <property type="match status" value="1"/>
</dbReference>
<dbReference type="Pfam" id="PF12937">
    <property type="entry name" value="F-box-like"/>
    <property type="match status" value="1"/>
</dbReference>
<sequence length="616" mass="69738">MTFAFMRGSRARQQSRAISSSPLHIPEILSMIFSYLNQYTLSNSVRLVCKQWYSSAFPLIRVNAVLNTSESARHRLEALLARLHLVTDFRISSGRSYNYETAKWLLESLSTKVDSLKTSNQLHISKIEFREPTDHAQLVYPLLSKITTLTVIDMAKISDDVDLGAILAACPALRRFRVVNQSCEDYQIIVGTQTFTESGIESLIIKGMHVEQTGFESILERCPRLQVLKLDHIRHMGAEPQLRSFDRPRFFAAASASCPELNQFHLSVHGESPTPEHASSMIQAFFPGSLSKASTSSKLASRDQFDQYKPRSLDTVSVLDKDIRPDTCHILLSPFLDSYYNGTITTLEIMPAVDIPNYDCVVHALHNLLCSTPSLLHLIAPSVPYFAEYFDPSELAVADKSHPLWNCKLGCPATQANFSEKRIWACRGLKTLQVRIISRFSDDEPTPKNSRMMFGYISRVCPNLQELAVYREELNLNLEGGLCFLSRLTELRKLVVVTRTKTMLKKKDLNWMARHPKRNTTLFSRWRKTPLATSSKDIIAKDSKTQRKLTLDDLKEVALAKYLATCREELAQGRGGEGCWPMLEYLGIRHADGNNNDPVDYLPALVSKIRPRVEFS</sequence>
<dbReference type="PANTHER" id="PTHR16134:SF119">
    <property type="entry name" value="AT02038P-RELATED"/>
    <property type="match status" value="1"/>
</dbReference>
<dbReference type="Proteomes" id="UP000703661">
    <property type="component" value="Unassembled WGS sequence"/>
</dbReference>
<dbReference type="SUPFAM" id="SSF52047">
    <property type="entry name" value="RNI-like"/>
    <property type="match status" value="1"/>
</dbReference>
<evidence type="ECO:0000259" key="1">
    <source>
        <dbReference type="Pfam" id="PF12937"/>
    </source>
</evidence>
<comment type="caution">
    <text evidence="2">The sequence shown here is derived from an EMBL/GenBank/DDBJ whole genome shotgun (WGS) entry which is preliminary data.</text>
</comment>
<organism evidence="2 3">
    <name type="scientific">Entomortierella chlamydospora</name>
    <dbReference type="NCBI Taxonomy" id="101097"/>
    <lineage>
        <taxon>Eukaryota</taxon>
        <taxon>Fungi</taxon>
        <taxon>Fungi incertae sedis</taxon>
        <taxon>Mucoromycota</taxon>
        <taxon>Mortierellomycotina</taxon>
        <taxon>Mortierellomycetes</taxon>
        <taxon>Mortierellales</taxon>
        <taxon>Mortierellaceae</taxon>
        <taxon>Entomortierella</taxon>
    </lineage>
</organism>
<evidence type="ECO:0000313" key="2">
    <source>
        <dbReference type="EMBL" id="KAG0014532.1"/>
    </source>
</evidence>
<evidence type="ECO:0000313" key="3">
    <source>
        <dbReference type="Proteomes" id="UP000703661"/>
    </source>
</evidence>
<feature type="domain" description="F-box" evidence="1">
    <location>
        <begin position="26"/>
        <end position="57"/>
    </location>
</feature>
<dbReference type="EMBL" id="JAAAID010000717">
    <property type="protein sequence ID" value="KAG0014532.1"/>
    <property type="molecule type" value="Genomic_DNA"/>
</dbReference>
<protein>
    <recommendedName>
        <fullName evidence="1">F-box domain-containing protein</fullName>
    </recommendedName>
</protein>
<feature type="non-terminal residue" evidence="2">
    <location>
        <position position="616"/>
    </location>
</feature>